<sequence length="647" mass="75654">MGRVWFHVTYNLGLLFLLLAVFTGLPCSAQQAVPITSDLEQHIFTYGEIQYLEDPTGALTISQVSSPAYNALFKDNTSSTPQNQRLGQAYWYRIRIKHDPAVSKHFILEYFDQTIDEITAYLPAGAPSPDVADTTPFFRVLRLGDQYRFNQRPFLHKNFELNLDNNKAGEQVYYFRVRSNQIADVIIVLRSVNKFVGYALNEYFSFGLFYGMILIFSFYNLIMFLAVRQRQYLYYVLYNLSVALYEMCTDGIAYQYLWPHAPAWNQYAFAFPLCGMSIFALLFTRKLLYVKSRAPLLNKIILGVIMARIAFFLVALIWARTWFNYKFIEMIPLTIACYTGVYVWLRGYRPARFFVLAYSFLFVGFMLKFFIMLGYEWLNFGVISYYSLSFCFIFEMFFLSFAIGDKVRLLKKRKEKAQRQIISQMTENARLKDTLNRQLESQVKERTRELMEKSALIAEQNDELQQANQLLQEQAGEISRMNALLEQDNRQLQTNVEKVSRARVLSAPVDFEEFSRIYPDKESCFRFLSELKWSQGYACRKCGHGHYFSGHIVYSRRCAKCGYEESVTANTILQNTRIDINKAFYMIFLVYSTKGKISSHKLSEILGIRQSTCWSYSNRIKKVMEDRKKTLQHSDEKGWSKLVIAYD</sequence>
<name>A0A5B2VV24_9BACT</name>
<dbReference type="InterPro" id="IPR011622">
    <property type="entry name" value="7TMR_DISM_rcpt_extracell_dom2"/>
</dbReference>
<evidence type="ECO:0000313" key="6">
    <source>
        <dbReference type="Proteomes" id="UP000324611"/>
    </source>
</evidence>
<organism evidence="5 6">
    <name type="scientific">Chitinophaga agrisoli</name>
    <dbReference type="NCBI Taxonomy" id="2607653"/>
    <lineage>
        <taxon>Bacteria</taxon>
        <taxon>Pseudomonadati</taxon>
        <taxon>Bacteroidota</taxon>
        <taxon>Chitinophagia</taxon>
        <taxon>Chitinophagales</taxon>
        <taxon>Chitinophagaceae</taxon>
        <taxon>Chitinophaga</taxon>
    </lineage>
</organism>
<keyword evidence="6" id="KW-1185">Reference proteome</keyword>
<feature type="transmembrane region" description="Helical" evidence="2">
    <location>
        <begin position="325"/>
        <end position="345"/>
    </location>
</feature>
<proteinExistence type="predicted"/>
<accession>A0A5B2VV24</accession>
<feature type="coiled-coil region" evidence="1">
    <location>
        <begin position="407"/>
        <end position="502"/>
    </location>
</feature>
<evidence type="ECO:0000259" key="4">
    <source>
        <dbReference type="Pfam" id="PF07696"/>
    </source>
</evidence>
<dbReference type="Proteomes" id="UP000324611">
    <property type="component" value="Unassembled WGS sequence"/>
</dbReference>
<feature type="transmembrane region" description="Helical" evidence="2">
    <location>
        <begin position="203"/>
        <end position="225"/>
    </location>
</feature>
<feature type="domain" description="7TM-DISM receptor extracellular" evidence="3">
    <location>
        <begin position="202"/>
        <end position="406"/>
    </location>
</feature>
<evidence type="ECO:0000259" key="3">
    <source>
        <dbReference type="Pfam" id="PF07695"/>
    </source>
</evidence>
<dbReference type="Gene3D" id="2.60.40.2380">
    <property type="match status" value="1"/>
</dbReference>
<keyword evidence="2" id="KW-1133">Transmembrane helix</keyword>
<feature type="transmembrane region" description="Helical" evidence="2">
    <location>
        <begin position="383"/>
        <end position="404"/>
    </location>
</feature>
<gene>
    <name evidence="5" type="ORF">F0L74_10325</name>
</gene>
<reference evidence="5 6" key="2">
    <citation type="submission" date="2019-09" db="EMBL/GenBank/DDBJ databases">
        <authorList>
            <person name="Jin C."/>
        </authorList>
    </citation>
    <scope>NUCLEOTIDE SEQUENCE [LARGE SCALE GENOMIC DNA]</scope>
    <source>
        <strain evidence="5 6">BN140078</strain>
    </source>
</reference>
<keyword evidence="2" id="KW-0472">Membrane</keyword>
<reference evidence="5 6" key="1">
    <citation type="submission" date="2019-09" db="EMBL/GenBank/DDBJ databases">
        <title>Chitinophaga ginsengihumi sp. nov., isolated from soil of ginseng rhizosphere.</title>
        <authorList>
            <person name="Lee J."/>
        </authorList>
    </citation>
    <scope>NUCLEOTIDE SEQUENCE [LARGE SCALE GENOMIC DNA]</scope>
    <source>
        <strain evidence="5 6">BN140078</strain>
    </source>
</reference>
<protein>
    <submittedName>
        <fullName evidence="5">Chromosome partitioning protein ParA</fullName>
    </submittedName>
</protein>
<dbReference type="InterPro" id="IPR011623">
    <property type="entry name" value="7TMR_DISM_rcpt_extracell_dom1"/>
</dbReference>
<feature type="transmembrane region" description="Helical" evidence="2">
    <location>
        <begin position="352"/>
        <end position="371"/>
    </location>
</feature>
<keyword evidence="1" id="KW-0175">Coiled coil</keyword>
<dbReference type="Pfam" id="PF07695">
    <property type="entry name" value="7TMR-DISM_7TM"/>
    <property type="match status" value="1"/>
</dbReference>
<dbReference type="AlphaFoldDB" id="A0A5B2VV24"/>
<comment type="caution">
    <text evidence="5">The sequence shown here is derived from an EMBL/GenBank/DDBJ whole genome shotgun (WGS) entry which is preliminary data.</text>
</comment>
<evidence type="ECO:0000313" key="5">
    <source>
        <dbReference type="EMBL" id="KAA2242915.1"/>
    </source>
</evidence>
<dbReference type="EMBL" id="VUOC01000002">
    <property type="protein sequence ID" value="KAA2242915.1"/>
    <property type="molecule type" value="Genomic_DNA"/>
</dbReference>
<feature type="domain" description="7TM-DISM receptor extracellular" evidence="4">
    <location>
        <begin position="48"/>
        <end position="189"/>
    </location>
</feature>
<feature type="transmembrane region" description="Helical" evidence="2">
    <location>
        <begin position="232"/>
        <end position="258"/>
    </location>
</feature>
<evidence type="ECO:0000256" key="2">
    <source>
        <dbReference type="SAM" id="Phobius"/>
    </source>
</evidence>
<feature type="transmembrane region" description="Helical" evidence="2">
    <location>
        <begin position="264"/>
        <end position="284"/>
    </location>
</feature>
<evidence type="ECO:0000256" key="1">
    <source>
        <dbReference type="SAM" id="Coils"/>
    </source>
</evidence>
<feature type="transmembrane region" description="Helical" evidence="2">
    <location>
        <begin position="296"/>
        <end position="319"/>
    </location>
</feature>
<dbReference type="Pfam" id="PF07696">
    <property type="entry name" value="7TMR-DISMED2"/>
    <property type="match status" value="1"/>
</dbReference>
<keyword evidence="2" id="KW-0812">Transmembrane</keyword>